<dbReference type="CDD" id="cd03784">
    <property type="entry name" value="GT1_Gtf-like"/>
    <property type="match status" value="1"/>
</dbReference>
<reference evidence="5" key="1">
    <citation type="submission" date="2021-01" db="EMBL/GenBank/DDBJ databases">
        <title>Metabolic potential, ecology and presence of endohyphal bacteria is reflected in genomic diversity of Mucoromycotina.</title>
        <authorList>
            <person name="Muszewska A."/>
            <person name="Okrasinska A."/>
            <person name="Steczkiewicz K."/>
            <person name="Drgas O."/>
            <person name="Orlowska M."/>
            <person name="Perlinska-Lenart U."/>
            <person name="Aleksandrzak-Piekarczyk T."/>
            <person name="Szatraj K."/>
            <person name="Zielenkiewicz U."/>
            <person name="Pilsyk S."/>
            <person name="Malc E."/>
            <person name="Mieczkowski P."/>
            <person name="Kruszewska J.S."/>
            <person name="Biernat P."/>
            <person name="Pawlowska J."/>
        </authorList>
    </citation>
    <scope>NUCLEOTIDE SEQUENCE</scope>
    <source>
        <strain evidence="5">WA0000018081</strain>
    </source>
</reference>
<keyword evidence="3" id="KW-1133">Transmembrane helix</keyword>
<dbReference type="AlphaFoldDB" id="A0A8H7W3B7"/>
<evidence type="ECO:0000256" key="2">
    <source>
        <dbReference type="ARBA" id="ARBA00022679"/>
    </source>
</evidence>
<dbReference type="Gene3D" id="3.40.50.2000">
    <property type="entry name" value="Glycogen Phosphorylase B"/>
    <property type="match status" value="2"/>
</dbReference>
<accession>A0A8H7W3B7</accession>
<dbReference type="Pfam" id="PF00201">
    <property type="entry name" value="UDPGT"/>
    <property type="match status" value="1"/>
</dbReference>
<sequence length="539" mass="60888">MKLYSLINILSLAATTFASSSTFVLSPDFRAPKNIMFSCFYGGSSHVTWVIEILDELSRRGHTTFFLTKENQVKFTKNYPSVITETVKMTEGDEWRQKGIGILSTPYFLLGMQTIIDANTATFPLDYLKIKEHIVKNKIDLLVCDNVNRACIEAATSLNILFVVTSTFPQGEDASAPYINSGYINMKTPTTEFMSLKDRAAFKFINPAIYAFKLRSSIINQRKMLKYLDVKPEFHLYERYKDNVKLVNTAFGIEQGRPLGPLMEFVGPIIPKSQPGLTADIKDFLTTHKRVVYVAFGQLILGNESDGTLVLTGLLESLESKSIDGIIWATRGEYGMFPPYITTLSNTTYDVQSFRQGNKNILFLNWAPQMAILQHKSTRMFVTHGGAGSMYESSYAGVPVVVYPFFGDQNVAAVNAEKNGIGLFLNRQESQINANNIIGRVAKDADGQFQYNMNRFKALTQIRSERGVARGADIVEEVLFVQKDGKLEYRMDVKRNMSFVKANNIDLYMFVLSFIICFSYGSWNCVRYFFSAQKKLKII</sequence>
<evidence type="ECO:0000313" key="6">
    <source>
        <dbReference type="Proteomes" id="UP000613177"/>
    </source>
</evidence>
<keyword evidence="3" id="KW-0812">Transmembrane</keyword>
<evidence type="ECO:0000313" key="5">
    <source>
        <dbReference type="EMBL" id="KAG2237024.1"/>
    </source>
</evidence>
<dbReference type="SUPFAM" id="SSF53756">
    <property type="entry name" value="UDP-Glycosyltransferase/glycogen phosphorylase"/>
    <property type="match status" value="1"/>
</dbReference>
<feature type="chain" id="PRO_5034568400" evidence="4">
    <location>
        <begin position="19"/>
        <end position="539"/>
    </location>
</feature>
<keyword evidence="6" id="KW-1185">Reference proteome</keyword>
<keyword evidence="3" id="KW-0472">Membrane</keyword>
<keyword evidence="4" id="KW-0732">Signal</keyword>
<dbReference type="PANTHER" id="PTHR48043">
    <property type="entry name" value="EG:EG0003.4 PROTEIN-RELATED"/>
    <property type="match status" value="1"/>
</dbReference>
<comment type="caution">
    <text evidence="5">The sequence shown here is derived from an EMBL/GenBank/DDBJ whole genome shotgun (WGS) entry which is preliminary data.</text>
</comment>
<dbReference type="InterPro" id="IPR050271">
    <property type="entry name" value="UDP-glycosyltransferase"/>
</dbReference>
<feature type="transmembrane region" description="Helical" evidence="3">
    <location>
        <begin position="507"/>
        <end position="530"/>
    </location>
</feature>
<evidence type="ECO:0000256" key="4">
    <source>
        <dbReference type="SAM" id="SignalP"/>
    </source>
</evidence>
<evidence type="ECO:0000256" key="1">
    <source>
        <dbReference type="ARBA" id="ARBA00022676"/>
    </source>
</evidence>
<feature type="signal peptide" evidence="4">
    <location>
        <begin position="1"/>
        <end position="18"/>
    </location>
</feature>
<organism evidence="5 6">
    <name type="scientific">Thamnidium elegans</name>
    <dbReference type="NCBI Taxonomy" id="101142"/>
    <lineage>
        <taxon>Eukaryota</taxon>
        <taxon>Fungi</taxon>
        <taxon>Fungi incertae sedis</taxon>
        <taxon>Mucoromycota</taxon>
        <taxon>Mucoromycotina</taxon>
        <taxon>Mucoromycetes</taxon>
        <taxon>Mucorales</taxon>
        <taxon>Mucorineae</taxon>
        <taxon>Mucoraceae</taxon>
        <taxon>Thamnidium</taxon>
    </lineage>
</organism>
<keyword evidence="2" id="KW-0808">Transferase</keyword>
<keyword evidence="1" id="KW-0328">Glycosyltransferase</keyword>
<name>A0A8H7W3B7_9FUNG</name>
<proteinExistence type="predicted"/>
<protein>
    <submittedName>
        <fullName evidence="5">Uncharacterized protein</fullName>
    </submittedName>
</protein>
<dbReference type="PANTHER" id="PTHR48043:SF145">
    <property type="entry name" value="FI06409P-RELATED"/>
    <property type="match status" value="1"/>
</dbReference>
<dbReference type="Proteomes" id="UP000613177">
    <property type="component" value="Unassembled WGS sequence"/>
</dbReference>
<evidence type="ECO:0000256" key="3">
    <source>
        <dbReference type="SAM" id="Phobius"/>
    </source>
</evidence>
<dbReference type="EMBL" id="JAEPRE010000010">
    <property type="protein sequence ID" value="KAG2237024.1"/>
    <property type="molecule type" value="Genomic_DNA"/>
</dbReference>
<dbReference type="InterPro" id="IPR002213">
    <property type="entry name" value="UDP_glucos_trans"/>
</dbReference>
<gene>
    <name evidence="5" type="ORF">INT48_001791</name>
</gene>
<dbReference type="GO" id="GO:0008194">
    <property type="term" value="F:UDP-glycosyltransferase activity"/>
    <property type="evidence" value="ECO:0007669"/>
    <property type="project" value="InterPro"/>
</dbReference>